<keyword evidence="1" id="KW-0812">Transmembrane</keyword>
<gene>
    <name evidence="2" type="ORF">COX24_01405</name>
</gene>
<evidence type="ECO:0000313" key="3">
    <source>
        <dbReference type="Proteomes" id="UP000230447"/>
    </source>
</evidence>
<feature type="transmembrane region" description="Helical" evidence="1">
    <location>
        <begin position="233"/>
        <end position="256"/>
    </location>
</feature>
<protein>
    <recommendedName>
        <fullName evidence="4">Membrane protein 6-pyruvoyl-tetrahydropterin synthase-related domain-containing protein</fullName>
    </recommendedName>
</protein>
<feature type="transmembrane region" description="Helical" evidence="1">
    <location>
        <begin position="150"/>
        <end position="172"/>
    </location>
</feature>
<keyword evidence="1" id="KW-0472">Membrane</keyword>
<organism evidence="2 3">
    <name type="scientific">bacterium (Candidatus Gribaldobacteria) CG23_combo_of_CG06-09_8_20_14_all_37_87_8</name>
    <dbReference type="NCBI Taxonomy" id="2014278"/>
    <lineage>
        <taxon>Bacteria</taxon>
        <taxon>Candidatus Gribaldobacteria</taxon>
    </lineage>
</organism>
<feature type="transmembrane region" description="Helical" evidence="1">
    <location>
        <begin position="12"/>
        <end position="29"/>
    </location>
</feature>
<feature type="transmembrane region" description="Helical" evidence="1">
    <location>
        <begin position="387"/>
        <end position="409"/>
    </location>
</feature>
<evidence type="ECO:0000313" key="2">
    <source>
        <dbReference type="EMBL" id="PIP31833.1"/>
    </source>
</evidence>
<feature type="transmembrane region" description="Helical" evidence="1">
    <location>
        <begin position="202"/>
        <end position="221"/>
    </location>
</feature>
<evidence type="ECO:0000256" key="1">
    <source>
        <dbReference type="SAM" id="Phobius"/>
    </source>
</evidence>
<name>A0A2G9ZF90_9BACT</name>
<dbReference type="AlphaFoldDB" id="A0A2G9ZF90"/>
<sequence length="603" mass="68874">MKLSTVFNKEVLFPLVLLLFGLIPIIFFLNGKLVVGGDEDGYMINAPFQTKDLYVWKTAVYRGDGLGIYDPTAPVTLGYSLPLFVLQKVGFSLSLAQGIYLTFWFLAAGLGMYYLVKKLFDFNRVPFNPVAGFASACLYLFNTYNIVYNWLAPSPGFLCAYASFPVMLAFFVRGLSQDKPFFSAFLLAFFSILVPLSSSNLALLALIWFTIFSFSLFFLLFKNRGKRRKYITTPFLFLFLYFVFNLWWIVPIFPFLKEGINNLNSGIREWRIIQSSSSGFLNLFRGLAHPGWFTPVDSRSVFPFSSTILNNPIIQLSLFFPLFFTILTLLTKKQRLKNYLSVLFFLIFYLLSLFFAKGDHSPLEFINNLFYRYLPGFSIFRSQVPKFGMLMIFSLAVCFGLSVGEVSAFGKKDGAFRMSGLIPYLFIFLAILPGYPFFLGEVIHSGKGTTPSFYHTIPAYYQEAQRWLDGQKEIFSLYSTSSGLGSYVVYDLGSNEKYLGVDIDSHIFTRPIVHARLPQAVFGNEREKAFKELIKNDFEGADLFFSFFNVKYLMLHKNDITAKIYGGYSLSESILKALPGQKNLVLEKQYGDLLFYRVKSIEK</sequence>
<feature type="transmembrane region" description="Helical" evidence="1">
    <location>
        <begin position="179"/>
        <end position="196"/>
    </location>
</feature>
<feature type="transmembrane region" description="Helical" evidence="1">
    <location>
        <begin position="421"/>
        <end position="439"/>
    </location>
</feature>
<feature type="transmembrane region" description="Helical" evidence="1">
    <location>
        <begin position="89"/>
        <end position="115"/>
    </location>
</feature>
<dbReference type="EMBL" id="PCSB01000029">
    <property type="protein sequence ID" value="PIP31833.1"/>
    <property type="molecule type" value="Genomic_DNA"/>
</dbReference>
<dbReference type="Proteomes" id="UP000230447">
    <property type="component" value="Unassembled WGS sequence"/>
</dbReference>
<feature type="transmembrane region" description="Helical" evidence="1">
    <location>
        <begin position="338"/>
        <end position="356"/>
    </location>
</feature>
<feature type="transmembrane region" description="Helical" evidence="1">
    <location>
        <begin position="127"/>
        <end position="144"/>
    </location>
</feature>
<comment type="caution">
    <text evidence="2">The sequence shown here is derived from an EMBL/GenBank/DDBJ whole genome shotgun (WGS) entry which is preliminary data.</text>
</comment>
<evidence type="ECO:0008006" key="4">
    <source>
        <dbReference type="Google" id="ProtNLM"/>
    </source>
</evidence>
<keyword evidence="1" id="KW-1133">Transmembrane helix</keyword>
<reference evidence="2 3" key="1">
    <citation type="submission" date="2017-09" db="EMBL/GenBank/DDBJ databases">
        <title>Depth-based differentiation of microbial function through sediment-hosted aquifers and enrichment of novel symbionts in the deep terrestrial subsurface.</title>
        <authorList>
            <person name="Probst A.J."/>
            <person name="Ladd B."/>
            <person name="Jarett J.K."/>
            <person name="Geller-Mcgrath D.E."/>
            <person name="Sieber C.M."/>
            <person name="Emerson J.B."/>
            <person name="Anantharaman K."/>
            <person name="Thomas B.C."/>
            <person name="Malmstrom R."/>
            <person name="Stieglmeier M."/>
            <person name="Klingl A."/>
            <person name="Woyke T."/>
            <person name="Ryan C.M."/>
            <person name="Banfield J.F."/>
        </authorList>
    </citation>
    <scope>NUCLEOTIDE SEQUENCE [LARGE SCALE GENOMIC DNA]</scope>
    <source>
        <strain evidence="2">CG23_combo_of_CG06-09_8_20_14_all_37_87_8</strain>
    </source>
</reference>
<proteinExistence type="predicted"/>
<feature type="transmembrane region" description="Helical" evidence="1">
    <location>
        <begin position="313"/>
        <end position="331"/>
    </location>
</feature>
<accession>A0A2G9ZF90</accession>